<feature type="compositionally biased region" description="Polar residues" evidence="1">
    <location>
        <begin position="73"/>
        <end position="84"/>
    </location>
</feature>
<dbReference type="AlphaFoldDB" id="A0A5B8MM42"/>
<keyword evidence="3" id="KW-1185">Reference proteome</keyword>
<evidence type="ECO:0000313" key="2">
    <source>
        <dbReference type="EMBL" id="QDZ20725.1"/>
    </source>
</evidence>
<reference evidence="2 3" key="1">
    <citation type="submission" date="2018-07" db="EMBL/GenBank/DDBJ databases">
        <title>The complete nuclear genome of the prasinophyte Chloropicon primus (CCMP1205).</title>
        <authorList>
            <person name="Pombert J.-F."/>
            <person name="Otis C."/>
            <person name="Turmel M."/>
            <person name="Lemieux C."/>
        </authorList>
    </citation>
    <scope>NUCLEOTIDE SEQUENCE [LARGE SCALE GENOMIC DNA]</scope>
    <source>
        <strain evidence="2 3">CCMP1205</strain>
    </source>
</reference>
<feature type="compositionally biased region" description="Low complexity" evidence="1">
    <location>
        <begin position="20"/>
        <end position="35"/>
    </location>
</feature>
<gene>
    <name evidence="2" type="ORF">A3770_04p32430</name>
</gene>
<protein>
    <submittedName>
        <fullName evidence="2">Uncharacterized protein</fullName>
    </submittedName>
</protein>
<organism evidence="2 3">
    <name type="scientific">Chloropicon primus</name>
    <dbReference type="NCBI Taxonomy" id="1764295"/>
    <lineage>
        <taxon>Eukaryota</taxon>
        <taxon>Viridiplantae</taxon>
        <taxon>Chlorophyta</taxon>
        <taxon>Chloropicophyceae</taxon>
        <taxon>Chloropicales</taxon>
        <taxon>Chloropicaceae</taxon>
        <taxon>Chloropicon</taxon>
    </lineage>
</organism>
<accession>A0A5B8MM42</accession>
<dbReference type="EMBL" id="CP031037">
    <property type="protein sequence ID" value="QDZ20725.1"/>
    <property type="molecule type" value="Genomic_DNA"/>
</dbReference>
<dbReference type="PANTHER" id="PTHR37178:SF1">
    <property type="entry name" value="PLANT_PROTEIN"/>
    <property type="match status" value="1"/>
</dbReference>
<name>A0A5B8MM42_9CHLO</name>
<dbReference type="Proteomes" id="UP000316726">
    <property type="component" value="Chromosome 4"/>
</dbReference>
<dbReference type="PANTHER" id="PTHR37178">
    <property type="entry name" value="PLANT/PROTEIN"/>
    <property type="match status" value="1"/>
</dbReference>
<evidence type="ECO:0000256" key="1">
    <source>
        <dbReference type="SAM" id="MobiDB-lite"/>
    </source>
</evidence>
<dbReference type="OrthoDB" id="566751at2759"/>
<proteinExistence type="predicted"/>
<feature type="region of interest" description="Disordered" evidence="1">
    <location>
        <begin position="20"/>
        <end position="46"/>
    </location>
</feature>
<evidence type="ECO:0000313" key="3">
    <source>
        <dbReference type="Proteomes" id="UP000316726"/>
    </source>
</evidence>
<feature type="region of interest" description="Disordered" evidence="1">
    <location>
        <begin position="63"/>
        <end position="84"/>
    </location>
</feature>
<sequence>MELARRGCGVVGVGRVAVTRASRSAATSSSSSSTTPSAHAQEKDYKVRVLRYPDGYERVLRYPKDKAKRRSAASGTVASTAQVETTHADVSWDIAGARASPEVAEAKPPTQPEGVETSKVEEEAVEEELEVPSTIPDTPTELLRKQKSEEFLLSRKLEWDYAKSSFEVMDSCPWVEPRPLWVLGTLDAQGGVQTFTLRTRVSKDELEAEMEMLVGKRLSVSHLTDGVVTFESKGIAEHFAEENTTATTELFVFEVGSHELFQMTADVKAVVVLMKSNKSNPSARMLATVLRDQPELDT</sequence>